<evidence type="ECO:0000313" key="3">
    <source>
        <dbReference type="Proteomes" id="UP000467841"/>
    </source>
</evidence>
<dbReference type="EMBL" id="CACVBM020001346">
    <property type="protein sequence ID" value="CAA7046429.1"/>
    <property type="molecule type" value="Genomic_DNA"/>
</dbReference>
<dbReference type="InterPro" id="IPR017451">
    <property type="entry name" value="F-box-assoc_interact_dom"/>
</dbReference>
<dbReference type="SUPFAM" id="SSF81383">
    <property type="entry name" value="F-box domain"/>
    <property type="match status" value="1"/>
</dbReference>
<keyword evidence="3" id="KW-1185">Reference proteome</keyword>
<name>A0A6D2K343_9BRAS</name>
<dbReference type="InterPro" id="IPR036047">
    <property type="entry name" value="F-box-like_dom_sf"/>
</dbReference>
<organism evidence="2 3">
    <name type="scientific">Microthlaspi erraticum</name>
    <dbReference type="NCBI Taxonomy" id="1685480"/>
    <lineage>
        <taxon>Eukaryota</taxon>
        <taxon>Viridiplantae</taxon>
        <taxon>Streptophyta</taxon>
        <taxon>Embryophyta</taxon>
        <taxon>Tracheophyta</taxon>
        <taxon>Spermatophyta</taxon>
        <taxon>Magnoliopsida</taxon>
        <taxon>eudicotyledons</taxon>
        <taxon>Gunneridae</taxon>
        <taxon>Pentapetalae</taxon>
        <taxon>rosids</taxon>
        <taxon>malvids</taxon>
        <taxon>Brassicales</taxon>
        <taxon>Brassicaceae</taxon>
        <taxon>Coluteocarpeae</taxon>
        <taxon>Microthlaspi</taxon>
    </lineage>
</organism>
<dbReference type="Pfam" id="PF00646">
    <property type="entry name" value="F-box"/>
    <property type="match status" value="1"/>
</dbReference>
<dbReference type="SMART" id="SM00256">
    <property type="entry name" value="FBOX"/>
    <property type="match status" value="1"/>
</dbReference>
<feature type="domain" description="F-box" evidence="1">
    <location>
        <begin position="38"/>
        <end position="78"/>
    </location>
</feature>
<evidence type="ECO:0000259" key="1">
    <source>
        <dbReference type="SMART" id="SM00256"/>
    </source>
</evidence>
<accession>A0A6D2K343</accession>
<dbReference type="NCBIfam" id="TIGR01640">
    <property type="entry name" value="F_box_assoc_1"/>
    <property type="match status" value="2"/>
</dbReference>
<sequence length="638" mass="73385">MENLEQKLSENLSVTSRIETQSSKSVRRKYSDQTSVDIPVDLLIDIFSRLPRKSIDRFRCVSKFWGYILCRPDFTELFLTKSSTRPRILFTVEVKGKLLFYSSPQPQNPDDNSTLVATRYDTSFPKYVPSDRCSTVCGLALLHSYIKRQGRVFCNPVTGEFITLPKLLLKDKSTLPQVKAKSSNPNTEAKARISRICLGYDPISKQFKVLCVISSRGGGPNTHQVLTLESGKRLWRRIECQFHFTESHRMFDEICINGVLYFRAKMRQSSVIVCFDVRSEKFSFINLDKDMGGKKGYYACGEMILFKGDIVFLSFPYDDRSKLYFVYFFNPERKTFARVNVQGFEEFKNRFWSGTKLFRDILVHSLQPGGRKIKVRVICNPITGEFLTLPKVLLQNKTLPEVKAKANVTKAKDMIAGIYLGYDPISNQFQLLCMTSSVDELDQKPNAHHVLTLDSGKRLWRRIEYKFHSEESFLLSDEICINGVLYFGAETGGQSSVIVCFDVRSQKFGFINLDKDMLGEDDGYDVSRGLTLFNYKGKLGIHQEATTYRERDQLVLWVVEDAGNHKWSKHTYELPPLIRESFFVGMSGTGEIVLSPYSYSYGGSKLFYVDLYNLERETFTRINVHGFEELKHPSIRIF</sequence>
<protein>
    <recommendedName>
        <fullName evidence="1">F-box domain-containing protein</fullName>
    </recommendedName>
</protein>
<evidence type="ECO:0000313" key="2">
    <source>
        <dbReference type="EMBL" id="CAA7046429.1"/>
    </source>
</evidence>
<dbReference type="OrthoDB" id="1845276at2759"/>
<reference evidence="2" key="1">
    <citation type="submission" date="2020-01" db="EMBL/GenBank/DDBJ databases">
        <authorList>
            <person name="Mishra B."/>
        </authorList>
    </citation>
    <scope>NUCLEOTIDE SEQUENCE [LARGE SCALE GENOMIC DNA]</scope>
</reference>
<dbReference type="Proteomes" id="UP000467841">
    <property type="component" value="Unassembled WGS sequence"/>
</dbReference>
<dbReference type="PANTHER" id="PTHR31111:SF65">
    <property type="entry name" value="F-BOX DOMAIN-CONTAINING PROTEIN"/>
    <property type="match status" value="1"/>
</dbReference>
<dbReference type="AlphaFoldDB" id="A0A6D2K343"/>
<gene>
    <name evidence="2" type="ORF">MERR_LOCUS33664</name>
</gene>
<dbReference type="InterPro" id="IPR013187">
    <property type="entry name" value="F-box-assoc_dom_typ3"/>
</dbReference>
<dbReference type="InterPro" id="IPR001810">
    <property type="entry name" value="F-box_dom"/>
</dbReference>
<dbReference type="Pfam" id="PF08268">
    <property type="entry name" value="FBA_3"/>
    <property type="match status" value="2"/>
</dbReference>
<proteinExistence type="predicted"/>
<dbReference type="PANTHER" id="PTHR31111">
    <property type="entry name" value="BNAA05G37150D PROTEIN-RELATED"/>
    <property type="match status" value="1"/>
</dbReference>
<comment type="caution">
    <text evidence="2">The sequence shown here is derived from an EMBL/GenBank/DDBJ whole genome shotgun (WGS) entry which is preliminary data.</text>
</comment>